<reference evidence="1" key="1">
    <citation type="journal article" date="2014" name="Int. J. Syst. Evol. Microbiol.">
        <title>Complete genome sequence of Corynebacterium casei LMG S-19264T (=DSM 44701T), isolated from a smear-ripened cheese.</title>
        <authorList>
            <consortium name="US DOE Joint Genome Institute (JGI-PGF)"/>
            <person name="Walter F."/>
            <person name="Albersmeier A."/>
            <person name="Kalinowski J."/>
            <person name="Ruckert C."/>
        </authorList>
    </citation>
    <scope>NUCLEOTIDE SEQUENCE</scope>
    <source>
        <strain evidence="1">KCTC 12113</strain>
    </source>
</reference>
<proteinExistence type="predicted"/>
<organism evidence="1 2">
    <name type="scientific">Arenibacter certesii</name>
    <dbReference type="NCBI Taxonomy" id="228955"/>
    <lineage>
        <taxon>Bacteria</taxon>
        <taxon>Pseudomonadati</taxon>
        <taxon>Bacteroidota</taxon>
        <taxon>Flavobacteriia</taxon>
        <taxon>Flavobacteriales</taxon>
        <taxon>Flavobacteriaceae</taxon>
        <taxon>Arenibacter</taxon>
    </lineage>
</organism>
<name>A0A918J2Y3_9FLAO</name>
<dbReference type="AlphaFoldDB" id="A0A918J2Y3"/>
<sequence length="87" mass="9899">MQKWSKEKIEKILDDAPKVSPSLINEIYEALEDGGVDGVNILFTTRGTFNPKFKDRIEVIRFIVIIKQLAGTLLTPEENLVLKQARN</sequence>
<comment type="caution">
    <text evidence="1">The sequence shown here is derived from an EMBL/GenBank/DDBJ whole genome shotgun (WGS) entry which is preliminary data.</text>
</comment>
<dbReference type="RefSeq" id="WP_026814110.1">
    <property type="nucleotide sequence ID" value="NZ_BMWP01000024.1"/>
</dbReference>
<keyword evidence="2" id="KW-1185">Reference proteome</keyword>
<protein>
    <submittedName>
        <fullName evidence="1">Uncharacterized protein</fullName>
    </submittedName>
</protein>
<dbReference type="Proteomes" id="UP000634668">
    <property type="component" value="Unassembled WGS sequence"/>
</dbReference>
<gene>
    <name evidence="1" type="ORF">GCM10007383_30530</name>
</gene>
<accession>A0A918J2Y3</accession>
<evidence type="ECO:0000313" key="1">
    <source>
        <dbReference type="EMBL" id="GGW43879.1"/>
    </source>
</evidence>
<dbReference type="EMBL" id="BMWP01000024">
    <property type="protein sequence ID" value="GGW43879.1"/>
    <property type="molecule type" value="Genomic_DNA"/>
</dbReference>
<evidence type="ECO:0000313" key="2">
    <source>
        <dbReference type="Proteomes" id="UP000634668"/>
    </source>
</evidence>
<reference evidence="1" key="2">
    <citation type="submission" date="2020-09" db="EMBL/GenBank/DDBJ databases">
        <authorList>
            <person name="Sun Q."/>
            <person name="Kim S."/>
        </authorList>
    </citation>
    <scope>NUCLEOTIDE SEQUENCE</scope>
    <source>
        <strain evidence="1">KCTC 12113</strain>
    </source>
</reference>